<dbReference type="InParanoid" id="S7W4Y5"/>
<gene>
    <name evidence="1" type="ORF">SLOPH_644</name>
</gene>
<accession>S7W4Y5</accession>
<dbReference type="VEuPathDB" id="MicrosporidiaDB:SLOPH_644"/>
<feature type="non-terminal residue" evidence="1">
    <location>
        <position position="368"/>
    </location>
</feature>
<sequence>LYIMDIDTLQIIDEIDISHKEEKYNIEKNVYNKIHIIDNRIIYTSKDINSDEIIIKYLDSGKIESIAKRRNIKIYFIENKLFYTSNNEIYLIFYNSEENKYKDIYLITVSNDDGNKDNTLTYDNPVHNNDMIIDIQYDNYLLIHTKNNVLFYKCDFTEKNKPLLFLENKIEDNFDVILYKNNYLYAFDGRMNIFNNFKNIQKIDSHSTPVISIFSIENILYSFSKDSVAVIYSLKYNNENHTDNKEIDNNNNNNNDKNNIITDTDNSITYTNPNNKIEFKKIYYQSNNIKVFNDFYCTLESDSLNFYQYTNSNEEILLKIIIKEKIDNYIFNDDYLVYNTSKGVFICKIIKELKEGSIDYFTMMIYII</sequence>
<dbReference type="EMBL" id="ATCN01001226">
    <property type="protein sequence ID" value="EPR77830.1"/>
    <property type="molecule type" value="Genomic_DNA"/>
</dbReference>
<keyword evidence="2" id="KW-1185">Reference proteome</keyword>
<dbReference type="Proteomes" id="UP000014978">
    <property type="component" value="Unassembled WGS sequence"/>
</dbReference>
<feature type="non-terminal residue" evidence="1">
    <location>
        <position position="1"/>
    </location>
</feature>
<evidence type="ECO:0000313" key="1">
    <source>
        <dbReference type="EMBL" id="EPR77830.1"/>
    </source>
</evidence>
<dbReference type="AlphaFoldDB" id="S7W4Y5"/>
<organism evidence="1 2">
    <name type="scientific">Spraguea lophii (strain 42_110)</name>
    <name type="common">Microsporidian parasite</name>
    <dbReference type="NCBI Taxonomy" id="1358809"/>
    <lineage>
        <taxon>Eukaryota</taxon>
        <taxon>Fungi</taxon>
        <taxon>Fungi incertae sedis</taxon>
        <taxon>Microsporidia</taxon>
        <taxon>Spragueidae</taxon>
        <taxon>Spraguea</taxon>
    </lineage>
</organism>
<comment type="caution">
    <text evidence="1">The sequence shown here is derived from an EMBL/GenBank/DDBJ whole genome shotgun (WGS) entry which is preliminary data.</text>
</comment>
<evidence type="ECO:0000313" key="2">
    <source>
        <dbReference type="Proteomes" id="UP000014978"/>
    </source>
</evidence>
<dbReference type="HOGENOM" id="CLU_753494_0_0_1"/>
<proteinExistence type="predicted"/>
<name>S7W4Y5_SPRLO</name>
<protein>
    <submittedName>
        <fullName evidence="1">Uncharacterized protein</fullName>
    </submittedName>
</protein>
<reference evidence="2" key="1">
    <citation type="journal article" date="2013" name="PLoS Genet.">
        <title>The genome of Spraguea lophii and the basis of host-microsporidian interactions.</title>
        <authorList>
            <person name="Campbell S.E."/>
            <person name="Williams T.A."/>
            <person name="Yousuf A."/>
            <person name="Soanes D.M."/>
            <person name="Paszkiewicz K.H."/>
            <person name="Williams B.A.P."/>
        </authorList>
    </citation>
    <scope>NUCLEOTIDE SEQUENCE [LARGE SCALE GENOMIC DNA]</scope>
    <source>
        <strain evidence="2">42_110</strain>
    </source>
</reference>